<name>A0ABM8AN75_9BACT</name>
<dbReference type="InterPro" id="IPR007844">
    <property type="entry name" value="AsmA"/>
</dbReference>
<gene>
    <name evidence="2" type="ORF">JCM14722_03720</name>
</gene>
<evidence type="ECO:0000313" key="3">
    <source>
        <dbReference type="Proteomes" id="UP001061361"/>
    </source>
</evidence>
<dbReference type="Pfam" id="PF05170">
    <property type="entry name" value="AsmA"/>
    <property type="match status" value="2"/>
</dbReference>
<dbReference type="RefSeq" id="WP_264982892.1">
    <property type="nucleotide sequence ID" value="NZ_AP026708.1"/>
</dbReference>
<sequence length="1051" mass="113589">MIRRLVLLGIELVVAVVLVAVAGLFYASDYINTREFRTLFTDTLSRATGREVRLVGELNINLWPEILFEVGGLTIGEDPELGTEPFARFETIHVNVQVLPLLARSIMIESVFVDGLQVAVIVDENGRFNLESLIRSIQGSGDGAASNDWALSLSNIEIANTNVLFQDRRDDREWRLSGISLRTGDIRADSPIPVTVGSGFSSEELGVRADLALTGLVGFNPDLSDLRLDDATVTATVHGDFLPEDAEPGELTAGVAFDWEHRTVSLQDFQAQLLGLRAEGSITSGDLRESLSGQGHVTVRPFVPASLISRFAPEVPVDSVDGLKSSAFASFFRIDETGVRFEKLVATLDDITVRGDLGMSGFATPVFDFALRSTTIDLDRYLPLFRTGTPFIWDDFNLPLFRAFKGQGTVRSDGLTLLDTLLSDIRLKVTADKSIVIDAGAIKEGQASVGGTVEAVIGADAESSMPTLSMKAYIDAESQKDGFAFLHGDKASLGGVGSIGLELTVPSMPCPPQERSMNLVNRLTGTVELALLNGVARIRGTSGKGREVPYAEFKLKADMSPGNGPARYWNPVIAASLRMQGGTDVEKLSVDVQGPVSVAWDESHLVTTGASVNGSGFLAVLPDGSRRVNASALVVYDSKTHTVGIEDGFLQVLETIVTGRGVVTGLNDEIEGTGEFAIRDADPKRLIFLLTGEDFPTADPEALHSWSLASRFAADKEGFTLNNAVADIDGMAVTGQVVGNGYDNPMLSFSLNGGRLDIDRYLPPKPERTLEERRTQKYVKAPPVKLPLKFLGALRLNGKAALEELKLAKIRSQGVTGDIKAENGQIHVSKVQGVTYEGALTADWNGQINREFLTTRLQLHVEDMQAGPLTRDLGGKEYVRGQTDVDMDLVSQGATDDDILENLNGKVDVRVTNGSFKFSGFPKEGEIAPGTMSKLEIDKMEQRARSRTVFQKAVGDFTVKNGVFTADKFRVEAPPVLQSYGKGGFSLPDNTIDLSIQNDFVVVPSVTLVLSGRLTDPEVSIPTGDILNDTVVNILSIPKKSFDFLRDLFTP</sequence>
<keyword evidence="3" id="KW-1185">Reference proteome</keyword>
<dbReference type="Proteomes" id="UP001061361">
    <property type="component" value="Chromosome"/>
</dbReference>
<evidence type="ECO:0000259" key="1">
    <source>
        <dbReference type="Pfam" id="PF05170"/>
    </source>
</evidence>
<protein>
    <recommendedName>
        <fullName evidence="1">AsmA domain-containing protein</fullName>
    </recommendedName>
</protein>
<reference evidence="2" key="1">
    <citation type="submission" date="2022-08" db="EMBL/GenBank/DDBJ databases">
        <title>Genome Sequence of the sulphate-reducing bacterium, Pseudodesulfovibrio portus JCM14722.</title>
        <authorList>
            <person name="Kondo R."/>
            <person name="Kataoka T."/>
        </authorList>
    </citation>
    <scope>NUCLEOTIDE SEQUENCE</scope>
    <source>
        <strain evidence="2">JCM 14722</strain>
    </source>
</reference>
<dbReference type="PANTHER" id="PTHR30441:SF4">
    <property type="entry name" value="PROTEIN ASMA"/>
    <property type="match status" value="1"/>
</dbReference>
<dbReference type="EMBL" id="AP026708">
    <property type="protein sequence ID" value="BDQ32830.1"/>
    <property type="molecule type" value="Genomic_DNA"/>
</dbReference>
<proteinExistence type="predicted"/>
<evidence type="ECO:0000313" key="2">
    <source>
        <dbReference type="EMBL" id="BDQ32830.1"/>
    </source>
</evidence>
<organism evidence="2 3">
    <name type="scientific">Pseudodesulfovibrio portus</name>
    <dbReference type="NCBI Taxonomy" id="231439"/>
    <lineage>
        <taxon>Bacteria</taxon>
        <taxon>Pseudomonadati</taxon>
        <taxon>Thermodesulfobacteriota</taxon>
        <taxon>Desulfovibrionia</taxon>
        <taxon>Desulfovibrionales</taxon>
        <taxon>Desulfovibrionaceae</taxon>
    </lineage>
</organism>
<accession>A0ABM8AN75</accession>
<dbReference type="PANTHER" id="PTHR30441">
    <property type="entry name" value="DUF748 DOMAIN-CONTAINING PROTEIN"/>
    <property type="match status" value="1"/>
</dbReference>
<feature type="domain" description="AsmA" evidence="1">
    <location>
        <begin position="715"/>
        <end position="968"/>
    </location>
</feature>
<dbReference type="InterPro" id="IPR052894">
    <property type="entry name" value="AsmA-related"/>
</dbReference>
<feature type="domain" description="AsmA" evidence="1">
    <location>
        <begin position="10"/>
        <end position="294"/>
    </location>
</feature>